<name>A0A1P8WEF1_9PLAN</name>
<protein>
    <submittedName>
        <fullName evidence="1">Uncharacterized protein</fullName>
    </submittedName>
</protein>
<evidence type="ECO:0000313" key="1">
    <source>
        <dbReference type="EMBL" id="APZ92431.1"/>
    </source>
</evidence>
<dbReference type="AlphaFoldDB" id="A0A1P8WEF1"/>
<dbReference type="Proteomes" id="UP000187735">
    <property type="component" value="Chromosome"/>
</dbReference>
<reference evidence="1 2" key="1">
    <citation type="journal article" date="2016" name="Front. Microbiol.">
        <title>Fuerstia marisgermanicae gen. nov., sp. nov., an Unusual Member of the Phylum Planctomycetes from the German Wadden Sea.</title>
        <authorList>
            <person name="Kohn T."/>
            <person name="Heuer A."/>
            <person name="Jogler M."/>
            <person name="Vollmers J."/>
            <person name="Boedeker C."/>
            <person name="Bunk B."/>
            <person name="Rast P."/>
            <person name="Borchert D."/>
            <person name="Glockner I."/>
            <person name="Freese H.M."/>
            <person name="Klenk H.P."/>
            <person name="Overmann J."/>
            <person name="Kaster A.K."/>
            <person name="Rohde M."/>
            <person name="Wiegand S."/>
            <person name="Jogler C."/>
        </authorList>
    </citation>
    <scope>NUCLEOTIDE SEQUENCE [LARGE SCALE GENOMIC DNA]</scope>
    <source>
        <strain evidence="1 2">NH11</strain>
    </source>
</reference>
<dbReference type="KEGG" id="fmr:Fuma_02042"/>
<proteinExistence type="predicted"/>
<dbReference type="STRING" id="1891926.Fuma_02042"/>
<sequence length="108" mass="12771">MHCWRRRHGTHWLRMVRGNSYAWDQPKAIRMRHEQLPFNGPLKCLPMQRIGRISALRLTELQNGSVIAPDARRCALYRLFTRENPLTKVFIRENRTSSFPVCVTEPVK</sequence>
<gene>
    <name evidence="1" type="ORF">Fuma_02042</name>
</gene>
<dbReference type="EMBL" id="CP017641">
    <property type="protein sequence ID" value="APZ92431.1"/>
    <property type="molecule type" value="Genomic_DNA"/>
</dbReference>
<organism evidence="1 2">
    <name type="scientific">Fuerstiella marisgermanici</name>
    <dbReference type="NCBI Taxonomy" id="1891926"/>
    <lineage>
        <taxon>Bacteria</taxon>
        <taxon>Pseudomonadati</taxon>
        <taxon>Planctomycetota</taxon>
        <taxon>Planctomycetia</taxon>
        <taxon>Planctomycetales</taxon>
        <taxon>Planctomycetaceae</taxon>
        <taxon>Fuerstiella</taxon>
    </lineage>
</organism>
<accession>A0A1P8WEF1</accession>
<evidence type="ECO:0000313" key="2">
    <source>
        <dbReference type="Proteomes" id="UP000187735"/>
    </source>
</evidence>
<keyword evidence="2" id="KW-1185">Reference proteome</keyword>